<accession>A0A1B6KTH3</accession>
<proteinExistence type="predicted"/>
<dbReference type="EMBL" id="GEBQ01025259">
    <property type="protein sequence ID" value="JAT14718.1"/>
    <property type="molecule type" value="Transcribed_RNA"/>
</dbReference>
<evidence type="ECO:0000256" key="1">
    <source>
        <dbReference type="SAM" id="Coils"/>
    </source>
</evidence>
<evidence type="ECO:0000313" key="2">
    <source>
        <dbReference type="EMBL" id="JAT14718.1"/>
    </source>
</evidence>
<gene>
    <name evidence="2" type="ORF">g.25359</name>
</gene>
<organism evidence="2">
    <name type="scientific">Graphocephala atropunctata</name>
    <dbReference type="NCBI Taxonomy" id="36148"/>
    <lineage>
        <taxon>Eukaryota</taxon>
        <taxon>Metazoa</taxon>
        <taxon>Ecdysozoa</taxon>
        <taxon>Arthropoda</taxon>
        <taxon>Hexapoda</taxon>
        <taxon>Insecta</taxon>
        <taxon>Pterygota</taxon>
        <taxon>Neoptera</taxon>
        <taxon>Paraneoptera</taxon>
        <taxon>Hemiptera</taxon>
        <taxon>Auchenorrhyncha</taxon>
        <taxon>Membracoidea</taxon>
        <taxon>Cicadellidae</taxon>
        <taxon>Cicadellinae</taxon>
        <taxon>Cicadellini</taxon>
        <taxon>Graphocephala</taxon>
    </lineage>
</organism>
<protein>
    <submittedName>
        <fullName evidence="2">Uncharacterized protein</fullName>
    </submittedName>
</protein>
<reference evidence="2" key="1">
    <citation type="submission" date="2015-11" db="EMBL/GenBank/DDBJ databases">
        <title>De novo transcriptome assembly of four potential Pierce s Disease insect vectors from Arizona vineyards.</title>
        <authorList>
            <person name="Tassone E.E."/>
        </authorList>
    </citation>
    <scope>NUCLEOTIDE SEQUENCE</scope>
</reference>
<feature type="non-terminal residue" evidence="2">
    <location>
        <position position="112"/>
    </location>
</feature>
<keyword evidence="1" id="KW-0175">Coiled coil</keyword>
<name>A0A1B6KTH3_9HEMI</name>
<sequence>MSEIERRGIRTVFTKKANALLELILKNEDLDAIICGFSVVSDLHMKLQALNETILRQAVGNEETQEEDIEREVTKALEYTYKYNELNLKIQKLQKQVVESVTNSELCSNQTK</sequence>
<feature type="coiled-coil region" evidence="1">
    <location>
        <begin position="76"/>
        <end position="103"/>
    </location>
</feature>
<dbReference type="AlphaFoldDB" id="A0A1B6KTH3"/>